<evidence type="ECO:0000256" key="3">
    <source>
        <dbReference type="ARBA" id="ARBA00022737"/>
    </source>
</evidence>
<evidence type="ECO:0000256" key="2">
    <source>
        <dbReference type="ARBA" id="ARBA00022729"/>
    </source>
</evidence>
<accession>A0A817XKH9</accession>
<dbReference type="EMBL" id="CAJOBQ010000024">
    <property type="protein sequence ID" value="CAF4218511.1"/>
    <property type="molecule type" value="Genomic_DNA"/>
</dbReference>
<dbReference type="PANTHER" id="PTHR23301">
    <property type="entry name" value="CHITIN BINDING PERITROPHIN-A"/>
    <property type="match status" value="1"/>
</dbReference>
<dbReference type="Proteomes" id="UP000663851">
    <property type="component" value="Unassembled WGS sequence"/>
</dbReference>
<reference evidence="8" key="1">
    <citation type="submission" date="2021-02" db="EMBL/GenBank/DDBJ databases">
        <authorList>
            <person name="Nowell W R."/>
        </authorList>
    </citation>
    <scope>NUCLEOTIDE SEQUENCE</scope>
</reference>
<feature type="chain" id="PRO_5036232535" description="Chitin-binding type-2 domain-containing protein" evidence="6">
    <location>
        <begin position="26"/>
        <end position="457"/>
    </location>
</feature>
<comment type="caution">
    <text evidence="8">The sequence shown here is derived from an EMBL/GenBank/DDBJ whole genome shotgun (WGS) entry which is preliminary data.</text>
</comment>
<dbReference type="InterPro" id="IPR002557">
    <property type="entry name" value="Chitin-bd_dom"/>
</dbReference>
<dbReference type="AlphaFoldDB" id="A0A817XKH9"/>
<keyword evidence="2 6" id="KW-0732">Signal</keyword>
<feature type="domain" description="Chitin-binding type-2" evidence="7">
    <location>
        <begin position="295"/>
        <end position="349"/>
    </location>
</feature>
<evidence type="ECO:0000313" key="9">
    <source>
        <dbReference type="EMBL" id="CAF4162089.1"/>
    </source>
</evidence>
<dbReference type="InterPro" id="IPR051940">
    <property type="entry name" value="Chitin_bind-dev_reg"/>
</dbReference>
<dbReference type="InterPro" id="IPR036508">
    <property type="entry name" value="Chitin-bd_dom_sf"/>
</dbReference>
<feature type="domain" description="Chitin-binding type-2" evidence="7">
    <location>
        <begin position="373"/>
        <end position="432"/>
    </location>
</feature>
<evidence type="ECO:0000256" key="5">
    <source>
        <dbReference type="ARBA" id="ARBA00023180"/>
    </source>
</evidence>
<dbReference type="EMBL" id="CAJOBO010000206">
    <property type="protein sequence ID" value="CAF4162089.1"/>
    <property type="molecule type" value="Genomic_DNA"/>
</dbReference>
<feature type="signal peptide" evidence="6">
    <location>
        <begin position="1"/>
        <end position="25"/>
    </location>
</feature>
<dbReference type="Pfam" id="PF01607">
    <property type="entry name" value="CBM_14"/>
    <property type="match status" value="5"/>
</dbReference>
<dbReference type="PROSITE" id="PS50940">
    <property type="entry name" value="CHIT_BIND_II"/>
    <property type="match status" value="5"/>
</dbReference>
<dbReference type="SUPFAM" id="SSF57625">
    <property type="entry name" value="Invertebrate chitin-binding proteins"/>
    <property type="match status" value="5"/>
</dbReference>
<feature type="domain" description="Chitin-binding type-2" evidence="7">
    <location>
        <begin position="27"/>
        <end position="81"/>
    </location>
</feature>
<keyword evidence="1" id="KW-0147">Chitin-binding</keyword>
<keyword evidence="4" id="KW-1015">Disulfide bond</keyword>
<evidence type="ECO:0000256" key="1">
    <source>
        <dbReference type="ARBA" id="ARBA00022669"/>
    </source>
</evidence>
<dbReference type="GO" id="GO:0005576">
    <property type="term" value="C:extracellular region"/>
    <property type="evidence" value="ECO:0007669"/>
    <property type="project" value="InterPro"/>
</dbReference>
<feature type="domain" description="Chitin-binding type-2" evidence="7">
    <location>
        <begin position="237"/>
        <end position="293"/>
    </location>
</feature>
<dbReference type="Proteomes" id="UP000663869">
    <property type="component" value="Unassembled WGS sequence"/>
</dbReference>
<evidence type="ECO:0000313" key="11">
    <source>
        <dbReference type="Proteomes" id="UP000663869"/>
    </source>
</evidence>
<organism evidence="8 11">
    <name type="scientific">Rotaria socialis</name>
    <dbReference type="NCBI Taxonomy" id="392032"/>
    <lineage>
        <taxon>Eukaryota</taxon>
        <taxon>Metazoa</taxon>
        <taxon>Spiralia</taxon>
        <taxon>Gnathifera</taxon>
        <taxon>Rotifera</taxon>
        <taxon>Eurotatoria</taxon>
        <taxon>Bdelloidea</taxon>
        <taxon>Philodinida</taxon>
        <taxon>Philodinidae</taxon>
        <taxon>Rotaria</taxon>
    </lineage>
</organism>
<evidence type="ECO:0000259" key="7">
    <source>
        <dbReference type="PROSITE" id="PS50940"/>
    </source>
</evidence>
<gene>
    <name evidence="8" type="ORF">FME351_LOCUS6167</name>
    <name evidence="9" type="ORF">HFQ381_LOCUS5035</name>
    <name evidence="10" type="ORF">TSG867_LOCUS1137</name>
</gene>
<evidence type="ECO:0000313" key="10">
    <source>
        <dbReference type="EMBL" id="CAF4218511.1"/>
    </source>
</evidence>
<evidence type="ECO:0000256" key="6">
    <source>
        <dbReference type="SAM" id="SignalP"/>
    </source>
</evidence>
<sequence>MLNQSDRRLFYFVTILLVIIQLIQSETFKCVKDGFFPDKKDCWIYHICVGSTHSVKACKEDLLFNPIKNECDWAMNVNCSQTSYEDALPPTMSTNGHYHPPDFEYPIHSSSAGDGFNRGKYPSNYPLISDSIFEYLCRSIDNDYIAHPTDCKRYAYCANGAPQAKVCTKNLFWSQSERMCVWPVQSDCPAKNLNSEPSIGASAAGAPWMLRGTTYPASYILTDVPPPLPSSNVYKPAVDCPPTQSWRVPDPYDCSIYHDCYHGTDLVSYCPAQLQYNPEKQSCDHAQNVQCKNKCTPKNEGSRFVDTTSCCHFYECISGKLIPQTCTHPNLFDIQTRTCLPYKKVKCDGRRQCLSKCHYLSNYDVGKTLCDFVPSCSGHSDGFYLDRTKPNCQSYIQCQDNRVANHSRCPYGQRFNRNIGRCAPADQVPCHAPSSIRISLLSSILIVVLAVASNIIL</sequence>
<keyword evidence="3" id="KW-0677">Repeat</keyword>
<dbReference type="Proteomes" id="UP000663862">
    <property type="component" value="Unassembled WGS sequence"/>
</dbReference>
<name>A0A817XKH9_9BILA</name>
<dbReference type="PANTHER" id="PTHR23301:SF0">
    <property type="entry name" value="CHITIN-BINDING TYPE-2 DOMAIN-CONTAINING PROTEIN-RELATED"/>
    <property type="match status" value="1"/>
</dbReference>
<dbReference type="Gene3D" id="2.170.140.10">
    <property type="entry name" value="Chitin binding domain"/>
    <property type="match status" value="5"/>
</dbReference>
<protein>
    <recommendedName>
        <fullName evidence="7">Chitin-binding type-2 domain-containing protein</fullName>
    </recommendedName>
</protein>
<feature type="domain" description="Chitin-binding type-2" evidence="7">
    <location>
        <begin position="134"/>
        <end position="190"/>
    </location>
</feature>
<keyword evidence="5" id="KW-0325">Glycoprotein</keyword>
<dbReference type="SMART" id="SM00494">
    <property type="entry name" value="ChtBD2"/>
    <property type="match status" value="5"/>
</dbReference>
<proteinExistence type="predicted"/>
<dbReference type="EMBL" id="CAJNYU010000512">
    <property type="protein sequence ID" value="CAF3369166.1"/>
    <property type="molecule type" value="Genomic_DNA"/>
</dbReference>
<dbReference type="GO" id="GO:0008061">
    <property type="term" value="F:chitin binding"/>
    <property type="evidence" value="ECO:0007669"/>
    <property type="project" value="UniProtKB-KW"/>
</dbReference>
<evidence type="ECO:0000256" key="4">
    <source>
        <dbReference type="ARBA" id="ARBA00023157"/>
    </source>
</evidence>
<evidence type="ECO:0000313" key="8">
    <source>
        <dbReference type="EMBL" id="CAF3369166.1"/>
    </source>
</evidence>